<dbReference type="OrthoDB" id="440325at2759"/>
<reference evidence="6" key="1">
    <citation type="thesis" date="2020" institute="ProQuest LLC" country="789 East Eisenhower Parkway, Ann Arbor, MI, USA">
        <title>Comparative Genomics and Chromosome Evolution.</title>
        <authorList>
            <person name="Mudd A.B."/>
        </authorList>
    </citation>
    <scope>NUCLEOTIDE SEQUENCE</scope>
    <source>
        <strain evidence="6">Female2</strain>
        <tissue evidence="6">Blood</tissue>
    </source>
</reference>
<dbReference type="InterPro" id="IPR029510">
    <property type="entry name" value="Ald_DH_CS_GLU"/>
</dbReference>
<keyword evidence="7" id="KW-1185">Reference proteome</keyword>
<feature type="domain" description="Aldehyde dehydrogenase" evidence="5">
    <location>
        <begin position="10"/>
        <end position="248"/>
    </location>
</feature>
<dbReference type="Pfam" id="PF00171">
    <property type="entry name" value="Aldedh"/>
    <property type="match status" value="1"/>
</dbReference>
<gene>
    <name evidence="6" type="ORF">GDO86_018768</name>
</gene>
<comment type="caution">
    <text evidence="6">The sequence shown here is derived from an EMBL/GenBank/DDBJ whole genome shotgun (WGS) entry which is preliminary data.</text>
</comment>
<dbReference type="SUPFAM" id="SSF53720">
    <property type="entry name" value="ALDH-like"/>
    <property type="match status" value="1"/>
</dbReference>
<dbReference type="InterPro" id="IPR016162">
    <property type="entry name" value="Ald_DH_N"/>
</dbReference>
<dbReference type="EMBL" id="JAACNH010000202">
    <property type="protein sequence ID" value="KAG8431430.1"/>
    <property type="molecule type" value="Genomic_DNA"/>
</dbReference>
<dbReference type="GO" id="GO:0004029">
    <property type="term" value="F:aldehyde dehydrogenase (NAD+) activity"/>
    <property type="evidence" value="ECO:0007669"/>
    <property type="project" value="TreeGrafter"/>
</dbReference>
<evidence type="ECO:0000259" key="5">
    <source>
        <dbReference type="Pfam" id="PF00171"/>
    </source>
</evidence>
<dbReference type="InterPro" id="IPR016160">
    <property type="entry name" value="Ald_DH_CS_CYS"/>
</dbReference>
<dbReference type="PANTHER" id="PTHR43570">
    <property type="entry name" value="ALDEHYDE DEHYDROGENASE"/>
    <property type="match status" value="1"/>
</dbReference>
<dbReference type="GO" id="GO:0004028">
    <property type="term" value="F:3-chloroallyl aldehyde dehydrogenase activity"/>
    <property type="evidence" value="ECO:0007669"/>
    <property type="project" value="TreeGrafter"/>
</dbReference>
<proteinExistence type="inferred from homology"/>
<evidence type="ECO:0000313" key="6">
    <source>
        <dbReference type="EMBL" id="KAG8431430.1"/>
    </source>
</evidence>
<evidence type="ECO:0000256" key="1">
    <source>
        <dbReference type="ARBA" id="ARBA00009986"/>
    </source>
</evidence>
<evidence type="ECO:0000256" key="4">
    <source>
        <dbReference type="RuleBase" id="RU003345"/>
    </source>
</evidence>
<accession>A0A8T2IK18</accession>
<dbReference type="Proteomes" id="UP000812440">
    <property type="component" value="Unassembled WGS sequence"/>
</dbReference>
<dbReference type="Gene3D" id="3.40.605.10">
    <property type="entry name" value="Aldehyde Dehydrogenase, Chain A, domain 1"/>
    <property type="match status" value="1"/>
</dbReference>
<dbReference type="PROSITE" id="PS00687">
    <property type="entry name" value="ALDEHYDE_DEHYDR_GLU"/>
    <property type="match status" value="1"/>
</dbReference>
<feature type="active site" evidence="3">
    <location>
        <position position="34"/>
    </location>
</feature>
<keyword evidence="2 4" id="KW-0560">Oxidoreductase</keyword>
<dbReference type="InterPro" id="IPR012394">
    <property type="entry name" value="Aldehyde_DH_NAD(P)"/>
</dbReference>
<dbReference type="InterPro" id="IPR015590">
    <property type="entry name" value="Aldehyde_DH_dom"/>
</dbReference>
<evidence type="ECO:0000256" key="3">
    <source>
        <dbReference type="PROSITE-ProRule" id="PRU10007"/>
    </source>
</evidence>
<dbReference type="Gene3D" id="3.40.309.10">
    <property type="entry name" value="Aldehyde Dehydrogenase, Chain A, domain 2"/>
    <property type="match status" value="1"/>
</dbReference>
<dbReference type="AlphaFoldDB" id="A0A8T2IK18"/>
<dbReference type="FunFam" id="3.40.309.10:FF:000003">
    <property type="entry name" value="Aldehyde dehydrogenase"/>
    <property type="match status" value="1"/>
</dbReference>
<organism evidence="6 7">
    <name type="scientific">Hymenochirus boettgeri</name>
    <name type="common">Congo dwarf clawed frog</name>
    <dbReference type="NCBI Taxonomy" id="247094"/>
    <lineage>
        <taxon>Eukaryota</taxon>
        <taxon>Metazoa</taxon>
        <taxon>Chordata</taxon>
        <taxon>Craniata</taxon>
        <taxon>Vertebrata</taxon>
        <taxon>Euteleostomi</taxon>
        <taxon>Amphibia</taxon>
        <taxon>Batrachia</taxon>
        <taxon>Anura</taxon>
        <taxon>Pipoidea</taxon>
        <taxon>Pipidae</taxon>
        <taxon>Pipinae</taxon>
        <taxon>Hymenochirus</taxon>
    </lineage>
</organism>
<dbReference type="PANTHER" id="PTHR43570:SF2">
    <property type="entry name" value="ALDEHYDE DEHYDROGENASE FAMILY 3 MEMBER B1"/>
    <property type="match status" value="1"/>
</dbReference>
<sequence>MHELFLFSYLTGNSHVGKIVMTAAAKYLTPVTLELGGKNPCYVDDECDIGNTARRIAWSRFFNAGQTCIAPDYILCSEGMRDKLVDALKDTIQGFYGEDPKQSPDLGRIINDKHFHRVSALLKYGKIIIGGQVDELEKYIAPTILIDVKESDPVMQEEIFGPVLPILTVSGLESALDFINKREKPLAAYVYTSKSQVVDQFLNRTSSGGFCANDGMLHATLTSLPFGGIGHSGIGKYHGKFSFDTFSHHRACLLRSNGREKLNEIRYPPYNKRNLGLVLYATEVKKGSSCTLQ</sequence>
<comment type="similarity">
    <text evidence="1 4">Belongs to the aldehyde dehydrogenase family.</text>
</comment>
<dbReference type="GO" id="GO:0005737">
    <property type="term" value="C:cytoplasm"/>
    <property type="evidence" value="ECO:0007669"/>
    <property type="project" value="TreeGrafter"/>
</dbReference>
<evidence type="ECO:0000256" key="2">
    <source>
        <dbReference type="ARBA" id="ARBA00023002"/>
    </source>
</evidence>
<evidence type="ECO:0000313" key="7">
    <source>
        <dbReference type="Proteomes" id="UP000812440"/>
    </source>
</evidence>
<name>A0A8T2IK18_9PIPI</name>
<protein>
    <recommendedName>
        <fullName evidence="5">Aldehyde dehydrogenase domain-containing protein</fullName>
    </recommendedName>
</protein>
<dbReference type="InterPro" id="IPR016161">
    <property type="entry name" value="Ald_DH/histidinol_DH"/>
</dbReference>
<dbReference type="PROSITE" id="PS00070">
    <property type="entry name" value="ALDEHYDE_DEHYDR_CYS"/>
    <property type="match status" value="1"/>
</dbReference>
<dbReference type="GO" id="GO:0006081">
    <property type="term" value="P:aldehyde metabolic process"/>
    <property type="evidence" value="ECO:0007669"/>
    <property type="project" value="InterPro"/>
</dbReference>
<dbReference type="InterPro" id="IPR016163">
    <property type="entry name" value="Ald_DH_C"/>
</dbReference>